<comment type="cofactor">
    <cofactor evidence="1">
        <name>[4Fe-4S] cluster</name>
        <dbReference type="ChEBI" id="CHEBI:49883"/>
    </cofactor>
</comment>
<organism evidence="8 9">
    <name type="scientific">Thermosulfurimonas dismutans</name>
    <dbReference type="NCBI Taxonomy" id="999894"/>
    <lineage>
        <taxon>Bacteria</taxon>
        <taxon>Pseudomonadati</taxon>
        <taxon>Thermodesulfobacteriota</taxon>
        <taxon>Thermodesulfobacteria</taxon>
        <taxon>Thermodesulfobacteriales</taxon>
        <taxon>Thermodesulfobacteriaceae</taxon>
        <taxon>Thermosulfurimonas</taxon>
    </lineage>
</organism>
<dbReference type="GO" id="GO:0051536">
    <property type="term" value="F:iron-sulfur cluster binding"/>
    <property type="evidence" value="ECO:0007669"/>
    <property type="project" value="UniProtKB-KW"/>
</dbReference>
<dbReference type="GO" id="GO:0046872">
    <property type="term" value="F:metal ion binding"/>
    <property type="evidence" value="ECO:0007669"/>
    <property type="project" value="UniProtKB-KW"/>
</dbReference>
<dbReference type="PANTHER" id="PTHR43273:SF3">
    <property type="entry name" value="ANAEROBIC SULFATASE-MATURATING ENZYME HOMOLOG ASLB-RELATED"/>
    <property type="match status" value="1"/>
</dbReference>
<feature type="domain" description="Radical SAM core" evidence="7">
    <location>
        <begin position="75"/>
        <end position="298"/>
    </location>
</feature>
<dbReference type="SFLD" id="SFLDG01067">
    <property type="entry name" value="SPASM/twitch_domain_containing"/>
    <property type="match status" value="1"/>
</dbReference>
<evidence type="ECO:0000313" key="8">
    <source>
        <dbReference type="EMBL" id="OAQ20610.1"/>
    </source>
</evidence>
<accession>A0A179D3F7</accession>
<dbReference type="AlphaFoldDB" id="A0A179D3F7"/>
<comment type="caution">
    <text evidence="8">The sequence shown here is derived from an EMBL/GenBank/DDBJ whole genome shotgun (WGS) entry which is preliminary data.</text>
</comment>
<dbReference type="RefSeq" id="WP_068670389.1">
    <property type="nucleotide sequence ID" value="NZ_LWLG01000008.1"/>
</dbReference>
<dbReference type="PANTHER" id="PTHR43273">
    <property type="entry name" value="ANAEROBIC SULFATASE-MATURATING ENZYME HOMOLOG ASLB-RELATED"/>
    <property type="match status" value="1"/>
</dbReference>
<dbReference type="InterPro" id="IPR007197">
    <property type="entry name" value="rSAM"/>
</dbReference>
<evidence type="ECO:0000256" key="4">
    <source>
        <dbReference type="ARBA" id="ARBA00023004"/>
    </source>
</evidence>
<keyword evidence="3" id="KW-0479">Metal-binding</keyword>
<evidence type="ECO:0000256" key="2">
    <source>
        <dbReference type="ARBA" id="ARBA00022691"/>
    </source>
</evidence>
<evidence type="ECO:0000256" key="6">
    <source>
        <dbReference type="ARBA" id="ARBA00023601"/>
    </source>
</evidence>
<dbReference type="NCBIfam" id="TIGR04085">
    <property type="entry name" value="rSAM_more_4Fe4S"/>
    <property type="match status" value="1"/>
</dbReference>
<dbReference type="GO" id="GO:0016491">
    <property type="term" value="F:oxidoreductase activity"/>
    <property type="evidence" value="ECO:0007669"/>
    <property type="project" value="InterPro"/>
</dbReference>
<dbReference type="Proteomes" id="UP000078390">
    <property type="component" value="Unassembled WGS sequence"/>
</dbReference>
<dbReference type="SFLD" id="SFLDS00029">
    <property type="entry name" value="Radical_SAM"/>
    <property type="match status" value="1"/>
</dbReference>
<dbReference type="CDD" id="cd01335">
    <property type="entry name" value="Radical_SAM"/>
    <property type="match status" value="1"/>
</dbReference>
<evidence type="ECO:0000256" key="3">
    <source>
        <dbReference type="ARBA" id="ARBA00022723"/>
    </source>
</evidence>
<gene>
    <name evidence="8" type="ORF">TDIS_1225</name>
</gene>
<protein>
    <submittedName>
        <fullName evidence="8">Arylsulfatase regulator (Fe-S oxidoreductase)</fullName>
    </submittedName>
</protein>
<reference evidence="8 9" key="1">
    <citation type="submission" date="2016-04" db="EMBL/GenBank/DDBJ databases">
        <title>Genome analysis of Thermosulfurimonas dismutans, the first thermophilic sulfur-disproportionating bacterium of the phylum Thermodesulfobacteria.</title>
        <authorList>
            <person name="Mardanov A.V."/>
            <person name="Beletsky A.V."/>
            <person name="Kadnikov V.V."/>
            <person name="Slobodkin A.I."/>
            <person name="Ravin N.V."/>
        </authorList>
    </citation>
    <scope>NUCLEOTIDE SEQUENCE [LARGE SCALE GENOMIC DNA]</scope>
    <source>
        <strain evidence="8 9">S95</strain>
    </source>
</reference>
<dbReference type="SUPFAM" id="SSF102114">
    <property type="entry name" value="Radical SAM enzymes"/>
    <property type="match status" value="1"/>
</dbReference>
<sequence length="416" mass="48149">MQLPNYVLRIDLSDFDLGSKVLLFNTVNQVLVELDKEEAKCLFERGCSSEDQFERLFKDLEKVGIFDEPQLESEPFNTSRIVIVPTLRCNKSCSYCYHGGTINLEMKIADIPTLLHYIKNFIKEKKPQKVSVIWHGGEPLLVVNFISRLSNELHRIAFLNDLGYEETLLTNGVLLSEDMAIFIMKNTYIRDIQISIDKETSESSLQKIKLSVKKLLEEGCAITIKYNVQEQNWDRIKQIAQYFSSISNGNLFFILGYLEPHGDLGTWSPMSYSEFIDRYWSLADFFRSLRIGWEPSLPTRLFSACVADDPNSITIGPDLFTYRCNVNIPSSKWRIFGIHDQENGKVNKMAETIFLDYDPFNDPLCKDCPVVYLCMGGCHIKRIFNQRTKEYCKGTVLRVKWQVVDFYKSKVICKNR</sequence>
<keyword evidence="2" id="KW-0949">S-adenosyl-L-methionine</keyword>
<dbReference type="InterPro" id="IPR023885">
    <property type="entry name" value="4Fe4S-binding_SPASM_dom"/>
</dbReference>
<dbReference type="InterPro" id="IPR023867">
    <property type="entry name" value="Sulphatase_maturase_rSAM"/>
</dbReference>
<dbReference type="PROSITE" id="PS51918">
    <property type="entry name" value="RADICAL_SAM"/>
    <property type="match status" value="1"/>
</dbReference>
<dbReference type="InterPro" id="IPR013785">
    <property type="entry name" value="Aldolase_TIM"/>
</dbReference>
<evidence type="ECO:0000256" key="5">
    <source>
        <dbReference type="ARBA" id="ARBA00023014"/>
    </source>
</evidence>
<evidence type="ECO:0000313" key="9">
    <source>
        <dbReference type="Proteomes" id="UP000078390"/>
    </source>
</evidence>
<keyword evidence="5" id="KW-0411">Iron-sulfur</keyword>
<evidence type="ECO:0000256" key="1">
    <source>
        <dbReference type="ARBA" id="ARBA00001966"/>
    </source>
</evidence>
<proteinExistence type="inferred from homology"/>
<name>A0A179D3F7_9BACT</name>
<dbReference type="EMBL" id="LWLG01000008">
    <property type="protein sequence ID" value="OAQ20610.1"/>
    <property type="molecule type" value="Genomic_DNA"/>
</dbReference>
<keyword evidence="9" id="KW-1185">Reference proteome</keyword>
<dbReference type="OrthoDB" id="9808591at2"/>
<dbReference type="InterPro" id="IPR058240">
    <property type="entry name" value="rSAM_sf"/>
</dbReference>
<dbReference type="Pfam" id="PF04055">
    <property type="entry name" value="Radical_SAM"/>
    <property type="match status" value="1"/>
</dbReference>
<comment type="similarity">
    <text evidence="6">Belongs to the radical SAM superfamily. Anaerobic sulfatase-maturating enzyme family.</text>
</comment>
<keyword evidence="4" id="KW-0408">Iron</keyword>
<dbReference type="Gene3D" id="3.20.20.70">
    <property type="entry name" value="Aldolase class I"/>
    <property type="match status" value="1"/>
</dbReference>
<evidence type="ECO:0000259" key="7">
    <source>
        <dbReference type="PROSITE" id="PS51918"/>
    </source>
</evidence>
<dbReference type="UniPathway" id="UPA00782"/>